<dbReference type="InterPro" id="IPR001992">
    <property type="entry name" value="T2SS_GspF/T4SS_PilC_CS"/>
</dbReference>
<feature type="transmembrane region" description="Helical" evidence="10">
    <location>
        <begin position="175"/>
        <end position="202"/>
    </location>
</feature>
<feature type="transmembrane region" description="Helical" evidence="10">
    <location>
        <begin position="222"/>
        <end position="241"/>
    </location>
</feature>
<comment type="subcellular location">
    <subcellularLocation>
        <location evidence="1">Cell inner membrane</location>
        <topology evidence="1">Multi-pass membrane protein</topology>
    </subcellularLocation>
    <subcellularLocation>
        <location evidence="9">Cell membrane</location>
        <topology evidence="9">Multi-pass membrane protein</topology>
    </subcellularLocation>
</comment>
<evidence type="ECO:0000256" key="8">
    <source>
        <dbReference type="ARBA" id="ARBA00023136"/>
    </source>
</evidence>
<dbReference type="GO" id="GO:0005886">
    <property type="term" value="C:plasma membrane"/>
    <property type="evidence" value="ECO:0007669"/>
    <property type="project" value="UniProtKB-SubCell"/>
</dbReference>
<dbReference type="GO" id="GO:0009306">
    <property type="term" value="P:protein secretion"/>
    <property type="evidence" value="ECO:0007669"/>
    <property type="project" value="InterPro"/>
</dbReference>
<evidence type="ECO:0000256" key="6">
    <source>
        <dbReference type="ARBA" id="ARBA00022692"/>
    </source>
</evidence>
<evidence type="ECO:0000256" key="4">
    <source>
        <dbReference type="ARBA" id="ARBA00022475"/>
    </source>
</evidence>
<comment type="similarity">
    <text evidence="2 9">Belongs to the GSP F family.</text>
</comment>
<keyword evidence="6 9" id="KW-0812">Transmembrane</keyword>
<accession>A0A346XW58</accession>
<keyword evidence="7 10" id="KW-1133">Transmembrane helix</keyword>
<evidence type="ECO:0000256" key="2">
    <source>
        <dbReference type="ARBA" id="ARBA00005745"/>
    </source>
</evidence>
<dbReference type="InterPro" id="IPR042094">
    <property type="entry name" value="T2SS_GspF_sf"/>
</dbReference>
<dbReference type="PANTHER" id="PTHR30012">
    <property type="entry name" value="GENERAL SECRETION PATHWAY PROTEIN"/>
    <property type="match status" value="1"/>
</dbReference>
<dbReference type="OrthoDB" id="9805682at2"/>
<evidence type="ECO:0000256" key="3">
    <source>
        <dbReference type="ARBA" id="ARBA00022448"/>
    </source>
</evidence>
<evidence type="ECO:0000256" key="1">
    <source>
        <dbReference type="ARBA" id="ARBA00004429"/>
    </source>
</evidence>
<dbReference type="Pfam" id="PF00482">
    <property type="entry name" value="T2SSF"/>
    <property type="match status" value="2"/>
</dbReference>
<organism evidence="12 13">
    <name type="scientific">Euzebya pacifica</name>
    <dbReference type="NCBI Taxonomy" id="1608957"/>
    <lineage>
        <taxon>Bacteria</taxon>
        <taxon>Bacillati</taxon>
        <taxon>Actinomycetota</taxon>
        <taxon>Nitriliruptoria</taxon>
        <taxon>Euzebyales</taxon>
    </lineage>
</organism>
<evidence type="ECO:0000259" key="11">
    <source>
        <dbReference type="Pfam" id="PF00482"/>
    </source>
</evidence>
<keyword evidence="8 10" id="KW-0472">Membrane</keyword>
<dbReference type="PROSITE" id="PS00874">
    <property type="entry name" value="T2SP_F"/>
    <property type="match status" value="1"/>
</dbReference>
<evidence type="ECO:0000256" key="5">
    <source>
        <dbReference type="ARBA" id="ARBA00022519"/>
    </source>
</evidence>
<gene>
    <name evidence="12" type="ORF">DVS28_a1764</name>
</gene>
<keyword evidence="4" id="KW-1003">Cell membrane</keyword>
<dbReference type="KEGG" id="euz:DVS28_a1764"/>
<feature type="domain" description="Type II secretion system protein GspF" evidence="11">
    <location>
        <begin position="74"/>
        <end position="196"/>
    </location>
</feature>
<dbReference type="RefSeq" id="WP_114591106.1">
    <property type="nucleotide sequence ID" value="NZ_CAXIBR010000012.1"/>
</dbReference>
<sequence>MADTLTFDYTVRDKNGKTKTGQMTAPTQKAVSDKLRELGYAPVSVSEHKESLGKKEIKIPGLGEKVGLADLSIFARQFATMINSGLSLIRALNILAAQTENAKLAEIIGKIRSDVEQGRPLSAAMAEHDVFPKLFIAMVRAGETAGLLDSVLLRVADTLESDLALRRKIKSAMTYPVVVLIMAFFLTAAMLIFIVPTFAGMFEQLGGELPLPTQVLMLGSQILTKFWYVVAFVPFLSWQGFKKARKVPKVRFALDKFKLKAPVFGPLFHKVALSRFTRNLGSLLKAGVPILQALEISSDTVDNGVMANAIHDVVNAVKEGESMHTPLSSHEIFPPMTVQMIAVGEETGAIDEMLEKISEFYDQEVEATTESLTALLEPLMIAVLGAVVGGMVIALYMPMFEIFNLIA</sequence>
<evidence type="ECO:0000256" key="10">
    <source>
        <dbReference type="SAM" id="Phobius"/>
    </source>
</evidence>
<proteinExistence type="inferred from homology"/>
<dbReference type="Proteomes" id="UP000264006">
    <property type="component" value="Chromosome"/>
</dbReference>
<keyword evidence="5" id="KW-0997">Cell inner membrane</keyword>
<evidence type="ECO:0000313" key="13">
    <source>
        <dbReference type="Proteomes" id="UP000264006"/>
    </source>
</evidence>
<evidence type="ECO:0000313" key="12">
    <source>
        <dbReference type="EMBL" id="AXV06455.1"/>
    </source>
</evidence>
<evidence type="ECO:0000256" key="9">
    <source>
        <dbReference type="RuleBase" id="RU003923"/>
    </source>
</evidence>
<keyword evidence="3 9" id="KW-0813">Transport</keyword>
<dbReference type="PRINTS" id="PR00812">
    <property type="entry name" value="BCTERIALGSPF"/>
</dbReference>
<protein>
    <submittedName>
        <fullName evidence="12">Type IV fimbrial assembly protein PilC</fullName>
    </submittedName>
</protein>
<feature type="domain" description="Type II secretion system protein GspF" evidence="11">
    <location>
        <begin position="276"/>
        <end position="398"/>
    </location>
</feature>
<dbReference type="FunFam" id="1.20.81.30:FF:000001">
    <property type="entry name" value="Type II secretion system protein F"/>
    <property type="match status" value="2"/>
</dbReference>
<dbReference type="InterPro" id="IPR003004">
    <property type="entry name" value="GspF/PilC"/>
</dbReference>
<dbReference type="AlphaFoldDB" id="A0A346XW58"/>
<dbReference type="Gene3D" id="1.20.81.30">
    <property type="entry name" value="Type II secretion system (T2SS), domain F"/>
    <property type="match status" value="2"/>
</dbReference>
<dbReference type="PANTHER" id="PTHR30012:SF0">
    <property type="entry name" value="TYPE II SECRETION SYSTEM PROTEIN F-RELATED"/>
    <property type="match status" value="1"/>
</dbReference>
<dbReference type="EMBL" id="CP031165">
    <property type="protein sequence ID" value="AXV06455.1"/>
    <property type="molecule type" value="Genomic_DNA"/>
</dbReference>
<name>A0A346XW58_9ACTN</name>
<reference evidence="12 13" key="1">
    <citation type="submission" date="2018-09" db="EMBL/GenBank/DDBJ databases">
        <title>Complete genome sequence of Euzebya sp. DY32-46 isolated from seawater of Pacific Ocean.</title>
        <authorList>
            <person name="Xu L."/>
            <person name="Wu Y.-H."/>
            <person name="Xu X.-W."/>
        </authorList>
    </citation>
    <scope>NUCLEOTIDE SEQUENCE [LARGE SCALE GENOMIC DNA]</scope>
    <source>
        <strain evidence="12 13">DY32-46</strain>
    </source>
</reference>
<evidence type="ECO:0000256" key="7">
    <source>
        <dbReference type="ARBA" id="ARBA00022989"/>
    </source>
</evidence>
<dbReference type="InterPro" id="IPR018076">
    <property type="entry name" value="T2SS_GspF_dom"/>
</dbReference>
<keyword evidence="13" id="KW-1185">Reference proteome</keyword>
<feature type="transmembrane region" description="Helical" evidence="10">
    <location>
        <begin position="379"/>
        <end position="399"/>
    </location>
</feature>